<name>A0AAQ3LA14_9BACT</name>
<feature type="transmembrane region" description="Helical" evidence="6">
    <location>
        <begin position="413"/>
        <end position="431"/>
    </location>
</feature>
<keyword evidence="2 6" id="KW-0812">Transmembrane</keyword>
<organism evidence="8 9">
    <name type="scientific">Rubellicoccus peritrichatus</name>
    <dbReference type="NCBI Taxonomy" id="3080537"/>
    <lineage>
        <taxon>Bacteria</taxon>
        <taxon>Pseudomonadati</taxon>
        <taxon>Verrucomicrobiota</taxon>
        <taxon>Opitutia</taxon>
        <taxon>Puniceicoccales</taxon>
        <taxon>Cerasicoccaceae</taxon>
        <taxon>Rubellicoccus</taxon>
    </lineage>
</organism>
<feature type="transmembrane region" description="Helical" evidence="6">
    <location>
        <begin position="107"/>
        <end position="125"/>
    </location>
</feature>
<sequence>MPSKLRYLSRSRITFFGNVTLSNCLDWLVTLNLAGLLAIITLQLGGVRAETQLLGLWLCSTLLILHGFWVLTAKSSEKIAINGRVLAFIPLIIYLIVSWQFLSPTPWTAATEALMWVQAFVILWVSVHNLHSRNHIWFIFLILGGVALGGVMMAFNQYFRQPEWLPKLYNPLEGESFRIRGHAQYAGRASGPFGSPNSFAGLMILAFFPAAVAAFSKHLMGILRLFSAYIGAMALVGLILTISRGGMLAILPCLFLLPLVVRAKRRTTLLVWVLILVSCMAFVVSLFYFSPRMQERWETFAENSGETTRPQMWEAGMQIFSENPATGSGLGTFRYFFELNRPEGFLLSPVHAHNDYVEALSDLGIIGFALIFLPALYFIYLGIRSWWKQPDLIALDERGENRRRLRRMPVTKLFLGAVLLSIFALALHAMVEFHLHVTALLFWIAFFFGILLKCTPPKAIRMPNRILTKLVYLAVALAAGLLLTVGNQNRYIANIYAFEGERMAKEFASNFDELRGNEQFVESRIEFLEAALEKNPEHGDARSHLALAYADKSYTDPMHRIELGQTAEEHARIAIEAFDASPHYWVNLGEALFLQERWAEAGEAYETAVELSPNNPTVWYYYANWLNGESGRRDDAMKAIERSLKLDPHNDKAIDLRRKVLIP</sequence>
<dbReference type="InterPro" id="IPR007016">
    <property type="entry name" value="O-antigen_ligase-rel_domated"/>
</dbReference>
<dbReference type="SMART" id="SM00028">
    <property type="entry name" value="TPR"/>
    <property type="match status" value="2"/>
</dbReference>
<dbReference type="InterPro" id="IPR019734">
    <property type="entry name" value="TPR_rpt"/>
</dbReference>
<dbReference type="AlphaFoldDB" id="A0AAQ3LA14"/>
<evidence type="ECO:0000256" key="6">
    <source>
        <dbReference type="SAM" id="Phobius"/>
    </source>
</evidence>
<dbReference type="Gene3D" id="1.25.40.10">
    <property type="entry name" value="Tetratricopeptide repeat domain"/>
    <property type="match status" value="1"/>
</dbReference>
<dbReference type="GO" id="GO:0016874">
    <property type="term" value="F:ligase activity"/>
    <property type="evidence" value="ECO:0007669"/>
    <property type="project" value="UniProtKB-KW"/>
</dbReference>
<evidence type="ECO:0000313" key="8">
    <source>
        <dbReference type="EMBL" id="WOO41591.1"/>
    </source>
</evidence>
<reference evidence="8 9" key="1">
    <citation type="submission" date="2023-10" db="EMBL/GenBank/DDBJ databases">
        <title>Rubellicoccus peritrichatus gen. nov., sp. nov., isolated from an algae of coral reef tank.</title>
        <authorList>
            <person name="Luo J."/>
        </authorList>
    </citation>
    <scope>NUCLEOTIDE SEQUENCE [LARGE SCALE GENOMIC DNA]</scope>
    <source>
        <strain evidence="8 9">CR14</strain>
    </source>
</reference>
<evidence type="ECO:0000256" key="4">
    <source>
        <dbReference type="ARBA" id="ARBA00023136"/>
    </source>
</evidence>
<dbReference type="RefSeq" id="WP_317834075.1">
    <property type="nucleotide sequence ID" value="NZ_CP136920.1"/>
</dbReference>
<feature type="domain" description="O-antigen ligase-related" evidence="7">
    <location>
        <begin position="232"/>
        <end position="372"/>
    </location>
</feature>
<evidence type="ECO:0000256" key="5">
    <source>
        <dbReference type="PROSITE-ProRule" id="PRU00339"/>
    </source>
</evidence>
<dbReference type="SUPFAM" id="SSF48452">
    <property type="entry name" value="TPR-like"/>
    <property type="match status" value="1"/>
</dbReference>
<evidence type="ECO:0000313" key="9">
    <source>
        <dbReference type="Proteomes" id="UP001304300"/>
    </source>
</evidence>
<keyword evidence="4 6" id="KW-0472">Membrane</keyword>
<evidence type="ECO:0000256" key="2">
    <source>
        <dbReference type="ARBA" id="ARBA00022692"/>
    </source>
</evidence>
<dbReference type="InterPro" id="IPR011990">
    <property type="entry name" value="TPR-like_helical_dom_sf"/>
</dbReference>
<dbReference type="GO" id="GO:0016020">
    <property type="term" value="C:membrane"/>
    <property type="evidence" value="ECO:0007669"/>
    <property type="project" value="UniProtKB-SubCell"/>
</dbReference>
<evidence type="ECO:0000259" key="7">
    <source>
        <dbReference type="Pfam" id="PF04932"/>
    </source>
</evidence>
<evidence type="ECO:0000256" key="3">
    <source>
        <dbReference type="ARBA" id="ARBA00022989"/>
    </source>
</evidence>
<dbReference type="Pfam" id="PF13432">
    <property type="entry name" value="TPR_16"/>
    <property type="match status" value="1"/>
</dbReference>
<feature type="transmembrane region" description="Helical" evidence="6">
    <location>
        <begin position="222"/>
        <end position="240"/>
    </location>
</feature>
<dbReference type="Proteomes" id="UP001304300">
    <property type="component" value="Chromosome"/>
</dbReference>
<feature type="transmembrane region" description="Helical" evidence="6">
    <location>
        <begin position="246"/>
        <end position="262"/>
    </location>
</feature>
<keyword evidence="8" id="KW-0436">Ligase</keyword>
<feature type="transmembrane region" description="Helical" evidence="6">
    <location>
        <begin position="437"/>
        <end position="454"/>
    </location>
</feature>
<proteinExistence type="predicted"/>
<feature type="repeat" description="TPR" evidence="5">
    <location>
        <begin position="582"/>
        <end position="615"/>
    </location>
</feature>
<dbReference type="PROSITE" id="PS50005">
    <property type="entry name" value="TPR"/>
    <property type="match status" value="1"/>
</dbReference>
<dbReference type="KEGG" id="puo:RZN69_00720"/>
<dbReference type="EMBL" id="CP136920">
    <property type="protein sequence ID" value="WOO41591.1"/>
    <property type="molecule type" value="Genomic_DNA"/>
</dbReference>
<comment type="subcellular location">
    <subcellularLocation>
        <location evidence="1">Membrane</location>
        <topology evidence="1">Multi-pass membrane protein</topology>
    </subcellularLocation>
</comment>
<feature type="transmembrane region" description="Helical" evidence="6">
    <location>
        <begin position="363"/>
        <end position="383"/>
    </location>
</feature>
<feature type="transmembrane region" description="Helical" evidence="6">
    <location>
        <begin position="21"/>
        <end position="42"/>
    </location>
</feature>
<feature type="transmembrane region" description="Helical" evidence="6">
    <location>
        <begin position="137"/>
        <end position="159"/>
    </location>
</feature>
<feature type="transmembrane region" description="Helical" evidence="6">
    <location>
        <begin position="269"/>
        <end position="289"/>
    </location>
</feature>
<dbReference type="PANTHER" id="PTHR37422:SF23">
    <property type="entry name" value="TEICHURONIC ACID BIOSYNTHESIS PROTEIN TUAE"/>
    <property type="match status" value="1"/>
</dbReference>
<feature type="transmembrane region" description="Helical" evidence="6">
    <location>
        <begin position="198"/>
        <end position="215"/>
    </location>
</feature>
<feature type="transmembrane region" description="Helical" evidence="6">
    <location>
        <begin position="54"/>
        <end position="73"/>
    </location>
</feature>
<feature type="transmembrane region" description="Helical" evidence="6">
    <location>
        <begin position="466"/>
        <end position="485"/>
    </location>
</feature>
<keyword evidence="3 6" id="KW-1133">Transmembrane helix</keyword>
<keyword evidence="9" id="KW-1185">Reference proteome</keyword>
<dbReference type="Pfam" id="PF04932">
    <property type="entry name" value="Wzy_C"/>
    <property type="match status" value="1"/>
</dbReference>
<protein>
    <submittedName>
        <fullName evidence="8">O-antigen ligase family protein</fullName>
    </submittedName>
</protein>
<gene>
    <name evidence="8" type="ORF">RZN69_00720</name>
</gene>
<accession>A0AAQ3LA14</accession>
<dbReference type="InterPro" id="IPR051533">
    <property type="entry name" value="WaaL-like"/>
</dbReference>
<feature type="transmembrane region" description="Helical" evidence="6">
    <location>
        <begin position="85"/>
        <end position="101"/>
    </location>
</feature>
<dbReference type="PANTHER" id="PTHR37422">
    <property type="entry name" value="TEICHURONIC ACID BIOSYNTHESIS PROTEIN TUAE"/>
    <property type="match status" value="1"/>
</dbReference>
<evidence type="ECO:0000256" key="1">
    <source>
        <dbReference type="ARBA" id="ARBA00004141"/>
    </source>
</evidence>
<keyword evidence="5" id="KW-0802">TPR repeat</keyword>